<comment type="caution">
    <text evidence="1">The sequence shown here is derived from an EMBL/GenBank/DDBJ whole genome shotgun (WGS) entry which is preliminary data.</text>
</comment>
<dbReference type="EMBL" id="RSCJ01000002">
    <property type="protein sequence ID" value="RUR85884.1"/>
    <property type="molecule type" value="Genomic_DNA"/>
</dbReference>
<dbReference type="SUPFAM" id="SSF52266">
    <property type="entry name" value="SGNH hydrolase"/>
    <property type="match status" value="1"/>
</dbReference>
<keyword evidence="2" id="KW-1185">Reference proteome</keyword>
<dbReference type="InterPro" id="IPR036514">
    <property type="entry name" value="SGNH_hydro_sf"/>
</dbReference>
<organism evidence="1 2">
    <name type="scientific">Chlorogloeopsis fritschii PCC 6912</name>
    <dbReference type="NCBI Taxonomy" id="211165"/>
    <lineage>
        <taxon>Bacteria</taxon>
        <taxon>Bacillati</taxon>
        <taxon>Cyanobacteriota</taxon>
        <taxon>Cyanophyceae</taxon>
        <taxon>Nostocales</taxon>
        <taxon>Chlorogloeopsidaceae</taxon>
        <taxon>Chlorogloeopsis</taxon>
    </lineage>
</organism>
<dbReference type="Gene3D" id="3.40.50.1110">
    <property type="entry name" value="SGNH hydrolase"/>
    <property type="match status" value="1"/>
</dbReference>
<reference evidence="1 2" key="1">
    <citation type="journal article" date="2019" name="Genome Biol. Evol.">
        <title>Day and night: Metabolic profiles and evolutionary relationships of six axenic non-marine cyanobacteria.</title>
        <authorList>
            <person name="Will S.E."/>
            <person name="Henke P."/>
            <person name="Boedeker C."/>
            <person name="Huang S."/>
            <person name="Brinkmann H."/>
            <person name="Rohde M."/>
            <person name="Jarek M."/>
            <person name="Friedl T."/>
            <person name="Seufert S."/>
            <person name="Schumacher M."/>
            <person name="Overmann J."/>
            <person name="Neumann-Schaal M."/>
            <person name="Petersen J."/>
        </authorList>
    </citation>
    <scope>NUCLEOTIDE SEQUENCE [LARGE SCALE GENOMIC DNA]</scope>
    <source>
        <strain evidence="1 2">PCC 6912</strain>
    </source>
</reference>
<proteinExistence type="predicted"/>
<dbReference type="Proteomes" id="UP000268857">
    <property type="component" value="Unassembled WGS sequence"/>
</dbReference>
<dbReference type="OrthoDB" id="9786188at2"/>
<dbReference type="STRING" id="211165.GCA_000317285_05935"/>
<name>A0A433NPX0_CHLFR</name>
<accession>A0A433NPX0</accession>
<gene>
    <name evidence="1" type="ORF">PCC6912_07090</name>
</gene>
<evidence type="ECO:0000313" key="2">
    <source>
        <dbReference type="Proteomes" id="UP000268857"/>
    </source>
</evidence>
<sequence length="110" mass="12557">MPRDASRYPTGTPYGKRRQQGAIAILVGMNVEPFNGDYKTLYERVAKDTQAYLIPEVLASLNNPRYLYDRIHPNQAGHRIIANRIAQRLNPLLEQATLPPNLSKLRQSRD</sequence>
<evidence type="ECO:0008006" key="3">
    <source>
        <dbReference type="Google" id="ProtNLM"/>
    </source>
</evidence>
<dbReference type="AlphaFoldDB" id="A0A433NPX0"/>
<protein>
    <recommendedName>
        <fullName evidence="3">SGNH hydrolase-type esterase domain-containing protein</fullName>
    </recommendedName>
</protein>
<evidence type="ECO:0000313" key="1">
    <source>
        <dbReference type="EMBL" id="RUR85884.1"/>
    </source>
</evidence>